<evidence type="ECO:0000256" key="1">
    <source>
        <dbReference type="SAM" id="Phobius"/>
    </source>
</evidence>
<evidence type="ECO:0000313" key="2">
    <source>
        <dbReference type="EMBL" id="TQV70956.1"/>
    </source>
</evidence>
<reference evidence="2 3" key="1">
    <citation type="submission" date="2019-06" db="EMBL/GenBank/DDBJ databases">
        <title>Draft genome of Aliikangiella marina GYP-15.</title>
        <authorList>
            <person name="Wang G."/>
        </authorList>
    </citation>
    <scope>NUCLEOTIDE SEQUENCE [LARGE SCALE GENOMIC DNA]</scope>
    <source>
        <strain evidence="2 3">GYP-15</strain>
    </source>
</reference>
<proteinExistence type="predicted"/>
<dbReference type="EMBL" id="VIKR01000007">
    <property type="protein sequence ID" value="TQV70956.1"/>
    <property type="molecule type" value="Genomic_DNA"/>
</dbReference>
<comment type="caution">
    <text evidence="2">The sequence shown here is derived from an EMBL/GenBank/DDBJ whole genome shotgun (WGS) entry which is preliminary data.</text>
</comment>
<dbReference type="Proteomes" id="UP000317839">
    <property type="component" value="Unassembled WGS sequence"/>
</dbReference>
<keyword evidence="3" id="KW-1185">Reference proteome</keyword>
<dbReference type="AlphaFoldDB" id="A0A545T158"/>
<protein>
    <submittedName>
        <fullName evidence="2">Uncharacterized protein</fullName>
    </submittedName>
</protein>
<feature type="transmembrane region" description="Helical" evidence="1">
    <location>
        <begin position="6"/>
        <end position="22"/>
    </location>
</feature>
<keyword evidence="1" id="KW-1133">Transmembrane helix</keyword>
<keyword evidence="1" id="KW-0472">Membrane</keyword>
<name>A0A545T158_9GAMM</name>
<organism evidence="2 3">
    <name type="scientific">Aliikangiella marina</name>
    <dbReference type="NCBI Taxonomy" id="1712262"/>
    <lineage>
        <taxon>Bacteria</taxon>
        <taxon>Pseudomonadati</taxon>
        <taxon>Pseudomonadota</taxon>
        <taxon>Gammaproteobacteria</taxon>
        <taxon>Oceanospirillales</taxon>
        <taxon>Pleioneaceae</taxon>
        <taxon>Aliikangiella</taxon>
    </lineage>
</organism>
<evidence type="ECO:0000313" key="3">
    <source>
        <dbReference type="Proteomes" id="UP000317839"/>
    </source>
</evidence>
<sequence length="76" mass="8735">MFEKVFLVFLIVAAIIFIYWLNKRLNLELGSELLGDIANLESSQKKEIERLKERVAVLERIVTDSGSQLSAKIDRL</sequence>
<dbReference type="RefSeq" id="WP_142944173.1">
    <property type="nucleotide sequence ID" value="NZ_VIKR01000007.1"/>
</dbReference>
<keyword evidence="1" id="KW-0812">Transmembrane</keyword>
<accession>A0A545T158</accession>
<gene>
    <name evidence="2" type="ORF">FLL45_21760</name>
</gene>
<dbReference type="OrthoDB" id="6268604at2"/>